<protein>
    <recommendedName>
        <fullName evidence="3">ABM domain-containing protein</fullName>
    </recommendedName>
</protein>
<reference evidence="1 2" key="1">
    <citation type="submission" date="2018-07" db="EMBL/GenBank/DDBJ databases">
        <title>The complete nuclear genome of the prasinophyte Chloropicon primus (CCMP1205).</title>
        <authorList>
            <person name="Pombert J.-F."/>
            <person name="Otis C."/>
            <person name="Turmel M."/>
            <person name="Lemieux C."/>
        </authorList>
    </citation>
    <scope>NUCLEOTIDE SEQUENCE [LARGE SCALE GENOMIC DNA]</scope>
    <source>
        <strain evidence="1 2">CCMP1205</strain>
    </source>
</reference>
<dbReference type="Proteomes" id="UP000316726">
    <property type="component" value="Chromosome 3"/>
</dbReference>
<evidence type="ECO:0000313" key="2">
    <source>
        <dbReference type="Proteomes" id="UP000316726"/>
    </source>
</evidence>
<proteinExistence type="predicted"/>
<name>A0A5B8MJE4_9CHLO</name>
<evidence type="ECO:0000313" key="1">
    <source>
        <dbReference type="EMBL" id="QDZ20204.1"/>
    </source>
</evidence>
<keyword evidence="2" id="KW-1185">Reference proteome</keyword>
<evidence type="ECO:0008006" key="3">
    <source>
        <dbReference type="Google" id="ProtNLM"/>
    </source>
</evidence>
<dbReference type="AlphaFoldDB" id="A0A5B8MJE4"/>
<sequence>MLPTTLRAARKSLSLRGAVAHRAQQRQSVRAYAEIPVNKVCRMVQCKVPDEAAGVEMDKLLDEADKVMKKGVPGYVGATRMICKSYWDFKSVMVFDSVSALEGYMESEVKEKEIMPILEKAKAFAVDEDIKLQNFVYDQLS</sequence>
<dbReference type="EMBL" id="CP031036">
    <property type="protein sequence ID" value="QDZ20204.1"/>
    <property type="molecule type" value="Genomic_DNA"/>
</dbReference>
<organism evidence="1 2">
    <name type="scientific">Chloropicon primus</name>
    <dbReference type="NCBI Taxonomy" id="1764295"/>
    <lineage>
        <taxon>Eukaryota</taxon>
        <taxon>Viridiplantae</taxon>
        <taxon>Chlorophyta</taxon>
        <taxon>Chloropicophyceae</taxon>
        <taxon>Chloropicales</taxon>
        <taxon>Chloropicaceae</taxon>
        <taxon>Chloropicon</taxon>
    </lineage>
</organism>
<gene>
    <name evidence="1" type="ORF">A3770_03p27220</name>
</gene>
<accession>A0A5B8MJE4</accession>
<dbReference type="OrthoDB" id="497128at2759"/>